<evidence type="ECO:0000313" key="15">
    <source>
        <dbReference type="EMBL" id="MXQ13670.1"/>
    </source>
</evidence>
<comment type="miscellaneous">
    <text evidence="14">Carbon 2 of the heme B porphyrin ring is defined according to the Fischer nomenclature.</text>
</comment>
<name>A0A7X3SQS9_9HYPH</name>
<keyword evidence="7 14" id="KW-1133">Transmembrane helix</keyword>
<feature type="transmembrane region" description="Helical" evidence="14">
    <location>
        <begin position="129"/>
        <end position="150"/>
    </location>
</feature>
<dbReference type="RefSeq" id="WP_160886888.1">
    <property type="nucleotide sequence ID" value="NZ_WURB01000019.1"/>
</dbReference>
<evidence type="ECO:0000256" key="7">
    <source>
        <dbReference type="ARBA" id="ARBA00022989"/>
    </source>
</evidence>
<feature type="transmembrane region" description="Helical" evidence="14">
    <location>
        <begin position="157"/>
        <end position="176"/>
    </location>
</feature>
<evidence type="ECO:0000256" key="8">
    <source>
        <dbReference type="ARBA" id="ARBA00023133"/>
    </source>
</evidence>
<feature type="transmembrane region" description="Helical" evidence="14">
    <location>
        <begin position="59"/>
        <end position="82"/>
    </location>
</feature>
<feature type="transmembrane region" description="Helical" evidence="14">
    <location>
        <begin position="253"/>
        <end position="274"/>
    </location>
</feature>
<comment type="pathway">
    <text evidence="2 14">Porphyrin-containing compound metabolism; heme O biosynthesis; heme O from protoheme: step 1/1.</text>
</comment>
<evidence type="ECO:0000256" key="3">
    <source>
        <dbReference type="ARBA" id="ARBA00012292"/>
    </source>
</evidence>
<feature type="transmembrane region" description="Helical" evidence="14">
    <location>
        <begin position="103"/>
        <end position="123"/>
    </location>
</feature>
<keyword evidence="16" id="KW-1185">Reference proteome</keyword>
<comment type="subcellular location">
    <subcellularLocation>
        <location evidence="1 14">Cell membrane</location>
        <topology evidence="1 14">Multi-pass membrane protein</topology>
    </subcellularLocation>
</comment>
<dbReference type="UniPathway" id="UPA00834">
    <property type="reaction ID" value="UER00712"/>
</dbReference>
<dbReference type="GO" id="GO:0048034">
    <property type="term" value="P:heme O biosynthetic process"/>
    <property type="evidence" value="ECO:0007669"/>
    <property type="project" value="UniProtKB-UniRule"/>
</dbReference>
<evidence type="ECO:0000256" key="4">
    <source>
        <dbReference type="ARBA" id="ARBA00022475"/>
    </source>
</evidence>
<dbReference type="NCBIfam" id="TIGR01473">
    <property type="entry name" value="cyoE_ctaB"/>
    <property type="match status" value="1"/>
</dbReference>
<dbReference type="Pfam" id="PF01040">
    <property type="entry name" value="UbiA"/>
    <property type="match status" value="1"/>
</dbReference>
<feature type="transmembrane region" description="Helical" evidence="14">
    <location>
        <begin position="182"/>
        <end position="205"/>
    </location>
</feature>
<dbReference type="HAMAP" id="MF_00154">
    <property type="entry name" value="CyoE_CtaB"/>
    <property type="match status" value="1"/>
</dbReference>
<dbReference type="OrthoDB" id="9814417at2"/>
<dbReference type="AlphaFoldDB" id="A0A7X3SQS9"/>
<dbReference type="NCBIfam" id="NF003349">
    <property type="entry name" value="PRK04375.1-2"/>
    <property type="match status" value="1"/>
</dbReference>
<dbReference type="EC" id="2.5.1.141" evidence="3 14"/>
<keyword evidence="5 14" id="KW-0808">Transferase</keyword>
<evidence type="ECO:0000256" key="9">
    <source>
        <dbReference type="ARBA" id="ARBA00023136"/>
    </source>
</evidence>
<evidence type="ECO:0000256" key="1">
    <source>
        <dbReference type="ARBA" id="ARBA00004651"/>
    </source>
</evidence>
<comment type="function">
    <text evidence="14">Converts heme B (protoheme IX) to heme O by substitution of the vinyl group on carbon 2 of heme B porphyrin ring with a hydroxyethyl farnesyl side group.</text>
</comment>
<dbReference type="Gene3D" id="1.10.357.140">
    <property type="entry name" value="UbiA prenyltransferase"/>
    <property type="match status" value="1"/>
</dbReference>
<keyword evidence="9 14" id="KW-0472">Membrane</keyword>
<reference evidence="15 16" key="1">
    <citation type="submission" date="2019-12" db="EMBL/GenBank/DDBJ databases">
        <authorList>
            <person name="Yuan C.-G."/>
        </authorList>
    </citation>
    <scope>NUCLEOTIDE SEQUENCE [LARGE SCALE GENOMIC DNA]</scope>
    <source>
        <strain evidence="15 16">KCTC 23863</strain>
    </source>
</reference>
<keyword evidence="8 14" id="KW-0350">Heme biosynthesis</keyword>
<proteinExistence type="inferred from homology"/>
<evidence type="ECO:0000256" key="10">
    <source>
        <dbReference type="ARBA" id="ARBA00030253"/>
    </source>
</evidence>
<accession>A0A7X3SQS9</accession>
<feature type="transmembrane region" description="Helical" evidence="14">
    <location>
        <begin position="226"/>
        <end position="247"/>
    </location>
</feature>
<evidence type="ECO:0000256" key="12">
    <source>
        <dbReference type="ARBA" id="ARBA00042475"/>
    </source>
</evidence>
<dbReference type="GO" id="GO:0008495">
    <property type="term" value="F:protoheme IX farnesyltransferase activity"/>
    <property type="evidence" value="ECO:0007669"/>
    <property type="project" value="UniProtKB-UniRule"/>
</dbReference>
<organism evidence="15 16">
    <name type="scientific">Microvirga makkahensis</name>
    <dbReference type="NCBI Taxonomy" id="1128670"/>
    <lineage>
        <taxon>Bacteria</taxon>
        <taxon>Pseudomonadati</taxon>
        <taxon>Pseudomonadota</taxon>
        <taxon>Alphaproteobacteria</taxon>
        <taxon>Hyphomicrobiales</taxon>
        <taxon>Methylobacteriaceae</taxon>
        <taxon>Microvirga</taxon>
    </lineage>
</organism>
<evidence type="ECO:0000256" key="5">
    <source>
        <dbReference type="ARBA" id="ARBA00022679"/>
    </source>
</evidence>
<protein>
    <recommendedName>
        <fullName evidence="11 14">Protoheme IX farnesyltransferase</fullName>
        <ecNumber evidence="3 14">2.5.1.141</ecNumber>
    </recommendedName>
    <alternativeName>
        <fullName evidence="12 14">Heme B farnesyltransferase</fullName>
    </alternativeName>
    <alternativeName>
        <fullName evidence="10 14">Heme O synthase</fullName>
    </alternativeName>
</protein>
<dbReference type="CDD" id="cd13957">
    <property type="entry name" value="PT_UbiA_Cox10"/>
    <property type="match status" value="1"/>
</dbReference>
<evidence type="ECO:0000256" key="13">
    <source>
        <dbReference type="ARBA" id="ARBA00047690"/>
    </source>
</evidence>
<reference evidence="15 16" key="2">
    <citation type="submission" date="2020-01" db="EMBL/GenBank/DDBJ databases">
        <title>Microvirga sp. nov., an arsenate reduction bacterium isolated from Tibet hotspring sediments.</title>
        <authorList>
            <person name="Xian W.-D."/>
            <person name="Li W.-J."/>
        </authorList>
    </citation>
    <scope>NUCLEOTIDE SEQUENCE [LARGE SCALE GENOMIC DNA]</scope>
    <source>
        <strain evidence="15 16">KCTC 23863</strain>
    </source>
</reference>
<keyword evidence="6 14" id="KW-0812">Transmembrane</keyword>
<comment type="similarity">
    <text evidence="14">Belongs to the UbiA prenyltransferase family. Protoheme IX farnesyltransferase subfamily.</text>
</comment>
<keyword evidence="4 14" id="KW-1003">Cell membrane</keyword>
<evidence type="ECO:0000256" key="2">
    <source>
        <dbReference type="ARBA" id="ARBA00004919"/>
    </source>
</evidence>
<sequence length="318" mass="34096">MNTLSNSLTESRTQNLDHARLSQGDVSDFFALLKPRVMFLVVFTALVGMVISHPDVNPVLALVALLMIAVGGGASGCLNMWWDADIDAVMTRTRKRPIPAGKIQPGEALAFGLTLAAGSVLILGLASNWLAAGLLAFTIFFYVVIYSMWLKRSTPQNIVIGGAAGALPPVVAQAAVTGHVAWDSIVLFAIIFMWTPPHFWALALVKSSDYERAGIPMMPNVAGADSTRFQILAYTVLLAPLGMVPVLMGFGGLAYAIISLVGGLGMLALAIQVYRLRQGEPAMRVAQQLFGFSILYLFLLFATLLAEHGFGFFHPVMG</sequence>
<evidence type="ECO:0000256" key="11">
    <source>
        <dbReference type="ARBA" id="ARBA00040810"/>
    </source>
</evidence>
<dbReference type="GO" id="GO:0005886">
    <property type="term" value="C:plasma membrane"/>
    <property type="evidence" value="ECO:0007669"/>
    <property type="project" value="UniProtKB-SubCell"/>
</dbReference>
<gene>
    <name evidence="14" type="primary">ctaB</name>
    <name evidence="15" type="ORF">GR328_19860</name>
</gene>
<dbReference type="EMBL" id="WURB01000019">
    <property type="protein sequence ID" value="MXQ13670.1"/>
    <property type="molecule type" value="Genomic_DNA"/>
</dbReference>
<comment type="caution">
    <text evidence="15">The sequence shown here is derived from an EMBL/GenBank/DDBJ whole genome shotgun (WGS) entry which is preliminary data.</text>
</comment>
<dbReference type="InterPro" id="IPR006369">
    <property type="entry name" value="Protohaem_IX_farnesylTrfase"/>
</dbReference>
<evidence type="ECO:0000256" key="14">
    <source>
        <dbReference type="HAMAP-Rule" id="MF_00154"/>
    </source>
</evidence>
<dbReference type="InterPro" id="IPR030470">
    <property type="entry name" value="UbiA_prenylTrfase_CS"/>
</dbReference>
<dbReference type="PROSITE" id="PS00943">
    <property type="entry name" value="UBIA"/>
    <property type="match status" value="1"/>
</dbReference>
<feature type="transmembrane region" description="Helical" evidence="14">
    <location>
        <begin position="37"/>
        <end position="53"/>
    </location>
</feature>
<feature type="transmembrane region" description="Helical" evidence="14">
    <location>
        <begin position="294"/>
        <end position="313"/>
    </location>
</feature>
<dbReference type="InterPro" id="IPR044878">
    <property type="entry name" value="UbiA_sf"/>
</dbReference>
<evidence type="ECO:0000313" key="16">
    <source>
        <dbReference type="Proteomes" id="UP000436483"/>
    </source>
</evidence>
<dbReference type="InterPro" id="IPR000537">
    <property type="entry name" value="UbiA_prenyltransferase"/>
</dbReference>
<evidence type="ECO:0000256" key="6">
    <source>
        <dbReference type="ARBA" id="ARBA00022692"/>
    </source>
</evidence>
<dbReference type="PANTHER" id="PTHR43448">
    <property type="entry name" value="PROTOHEME IX FARNESYLTRANSFERASE, MITOCHONDRIAL"/>
    <property type="match status" value="1"/>
</dbReference>
<dbReference type="Proteomes" id="UP000436483">
    <property type="component" value="Unassembled WGS sequence"/>
</dbReference>
<dbReference type="PANTHER" id="PTHR43448:SF7">
    <property type="entry name" value="4-HYDROXYBENZOATE SOLANESYLTRANSFERASE"/>
    <property type="match status" value="1"/>
</dbReference>
<comment type="catalytic activity">
    <reaction evidence="13 14">
        <text>heme b + (2E,6E)-farnesyl diphosphate + H2O = Fe(II)-heme o + diphosphate</text>
        <dbReference type="Rhea" id="RHEA:28070"/>
        <dbReference type="ChEBI" id="CHEBI:15377"/>
        <dbReference type="ChEBI" id="CHEBI:33019"/>
        <dbReference type="ChEBI" id="CHEBI:60344"/>
        <dbReference type="ChEBI" id="CHEBI:60530"/>
        <dbReference type="ChEBI" id="CHEBI:175763"/>
        <dbReference type="EC" id="2.5.1.141"/>
    </reaction>
</comment>